<protein>
    <submittedName>
        <fullName evidence="1">Uncharacterized protein</fullName>
    </submittedName>
</protein>
<accession>A0A976N1X6</accession>
<organism evidence="1">
    <name type="scientific">Sigmofec virus UA08Rod_4510</name>
    <dbReference type="NCBI Taxonomy" id="2929402"/>
    <lineage>
        <taxon>Viruses</taxon>
        <taxon>Monodnaviria</taxon>
        <taxon>Sangervirae</taxon>
        <taxon>Phixviricota</taxon>
        <taxon>Malgrandaviricetes</taxon>
        <taxon>Petitvirales</taxon>
        <taxon>Microviridae</taxon>
    </lineage>
</organism>
<dbReference type="EMBL" id="OM869569">
    <property type="protein sequence ID" value="UPW41275.1"/>
    <property type="molecule type" value="Genomic_DNA"/>
</dbReference>
<sequence>MQQKIKDMRKRKIETSYKITDMTTGEIWIDEPKDLRTVKTKIYSKGNRGNQYQVIQIIKTTKYPIREYILKYTKEGPIFQRKIWDKFEEDKQKAKVNQLNIFI</sequence>
<proteinExistence type="predicted"/>
<reference evidence="1" key="1">
    <citation type="submission" date="2022-02" db="EMBL/GenBank/DDBJ databases">
        <title>Towards deciphering the DNA virus diversity associated with rodent species in the families Cricetidae and Heteromyidae.</title>
        <authorList>
            <person name="Lund M."/>
            <person name="Larsen B.B."/>
            <person name="Gryseels S."/>
            <person name="Kraberger S."/>
            <person name="Rowsey D.M."/>
            <person name="Steger L."/>
            <person name="Yule K.M."/>
            <person name="Upham N.S."/>
            <person name="Worobey M."/>
            <person name="Van Doorslaer K."/>
            <person name="Varsani A."/>
        </authorList>
    </citation>
    <scope>NUCLEOTIDE SEQUENCE</scope>
    <source>
        <strain evidence="1">UA08Rod_4510</strain>
    </source>
</reference>
<evidence type="ECO:0000313" key="1">
    <source>
        <dbReference type="EMBL" id="UPW41275.1"/>
    </source>
</evidence>
<name>A0A976N1X6_9VIRU</name>